<dbReference type="GO" id="GO:0005886">
    <property type="term" value="C:plasma membrane"/>
    <property type="evidence" value="ECO:0007669"/>
    <property type="project" value="UniProtKB-SubCell"/>
</dbReference>
<evidence type="ECO:0000256" key="1">
    <source>
        <dbReference type="ARBA" id="ARBA00004533"/>
    </source>
</evidence>
<keyword evidence="4" id="KW-0808">Transferase</keyword>
<proteinExistence type="predicted"/>
<dbReference type="GO" id="GO:0009247">
    <property type="term" value="P:glycolipid biosynthetic process"/>
    <property type="evidence" value="ECO:0007669"/>
    <property type="project" value="UniProtKB-ARBA"/>
</dbReference>
<dbReference type="AlphaFoldDB" id="A0A520MXQ3"/>
<evidence type="ECO:0000256" key="6">
    <source>
        <dbReference type="ARBA" id="ARBA00023315"/>
    </source>
</evidence>
<name>A0A520MXQ3_9GAMM</name>
<dbReference type="EMBL" id="SHBE01000007">
    <property type="protein sequence ID" value="RZO25998.1"/>
    <property type="molecule type" value="Genomic_DNA"/>
</dbReference>
<keyword evidence="5" id="KW-0472">Membrane</keyword>
<dbReference type="InterPro" id="IPR004960">
    <property type="entry name" value="LipA_acyltrans"/>
</dbReference>
<dbReference type="PANTHER" id="PTHR30606:SF9">
    <property type="entry name" value="LIPID A BIOSYNTHESIS LAUROYLTRANSFERASE"/>
    <property type="match status" value="1"/>
</dbReference>
<evidence type="ECO:0000256" key="2">
    <source>
        <dbReference type="ARBA" id="ARBA00022475"/>
    </source>
</evidence>
<evidence type="ECO:0000256" key="5">
    <source>
        <dbReference type="ARBA" id="ARBA00023136"/>
    </source>
</evidence>
<dbReference type="PANTHER" id="PTHR30606">
    <property type="entry name" value="LIPID A BIOSYNTHESIS LAUROYL ACYLTRANSFERASE"/>
    <property type="match status" value="1"/>
</dbReference>
<dbReference type="GO" id="GO:0016746">
    <property type="term" value="F:acyltransferase activity"/>
    <property type="evidence" value="ECO:0007669"/>
    <property type="project" value="UniProtKB-KW"/>
</dbReference>
<evidence type="ECO:0000256" key="4">
    <source>
        <dbReference type="ARBA" id="ARBA00022679"/>
    </source>
</evidence>
<keyword evidence="2" id="KW-1003">Cell membrane</keyword>
<keyword evidence="6" id="KW-0012">Acyltransferase</keyword>
<dbReference type="Proteomes" id="UP000315825">
    <property type="component" value="Unassembled WGS sequence"/>
</dbReference>
<evidence type="ECO:0000313" key="7">
    <source>
        <dbReference type="EMBL" id="RZO25998.1"/>
    </source>
</evidence>
<comment type="caution">
    <text evidence="7">The sequence shown here is derived from an EMBL/GenBank/DDBJ whole genome shotgun (WGS) entry which is preliminary data.</text>
</comment>
<organism evidence="7 8">
    <name type="scientific">SAR86 cluster bacterium</name>
    <dbReference type="NCBI Taxonomy" id="2030880"/>
    <lineage>
        <taxon>Bacteria</taxon>
        <taxon>Pseudomonadati</taxon>
        <taxon>Pseudomonadota</taxon>
        <taxon>Gammaproteobacteria</taxon>
        <taxon>SAR86 cluster</taxon>
    </lineage>
</organism>
<dbReference type="CDD" id="cd07984">
    <property type="entry name" value="LPLAT_LABLAT-like"/>
    <property type="match status" value="1"/>
</dbReference>
<keyword evidence="3" id="KW-0997">Cell inner membrane</keyword>
<comment type="subcellular location">
    <subcellularLocation>
        <location evidence="1">Cell inner membrane</location>
    </subcellularLocation>
</comment>
<sequence>MNNIILPLILIFTKFICILPRRWFKGNDSNMWRFLSMFLKRRRRIINANIDHCFINLTNSERSLLKTNIWNETYRALYENNFAWNASNEQVSKLNIEFIGLEILDKFQSSNKGVLVLFRHTLYLELSARILATRFGMYGLERPNNNALIQMIQMKGRTKSLKGIISNSDIKQCLKILKDGKIVMYGPDQDYRNKHSIISSFYGKRCLTTTVPAKLKKMSGCNVVYFDFFRVDDGFRAVIKDFNNESDSEKKFAENLNIEIENSISKAPEQYLWHHRRFKSQYPEIYE</sequence>
<evidence type="ECO:0000256" key="3">
    <source>
        <dbReference type="ARBA" id="ARBA00022519"/>
    </source>
</evidence>
<dbReference type="Pfam" id="PF03279">
    <property type="entry name" value="Lip_A_acyltrans"/>
    <property type="match status" value="1"/>
</dbReference>
<protein>
    <recommendedName>
        <fullName evidence="9">Lipid A biosynthesis acyltransferase</fullName>
    </recommendedName>
</protein>
<accession>A0A520MXQ3</accession>
<reference evidence="7 8" key="1">
    <citation type="submission" date="2019-02" db="EMBL/GenBank/DDBJ databases">
        <title>Prokaryotic population dynamics and viral predation in marine succession experiment using metagenomics: the confinement effect.</title>
        <authorList>
            <person name="Haro-Moreno J.M."/>
            <person name="Rodriguez-Valera F."/>
            <person name="Lopez-Perez M."/>
        </authorList>
    </citation>
    <scope>NUCLEOTIDE SEQUENCE [LARGE SCALE GENOMIC DNA]</scope>
    <source>
        <strain evidence="7">MED-G159</strain>
    </source>
</reference>
<evidence type="ECO:0008006" key="9">
    <source>
        <dbReference type="Google" id="ProtNLM"/>
    </source>
</evidence>
<gene>
    <name evidence="7" type="ORF">EVA92_03805</name>
</gene>
<evidence type="ECO:0000313" key="8">
    <source>
        <dbReference type="Proteomes" id="UP000315825"/>
    </source>
</evidence>